<proteinExistence type="predicted"/>
<organism evidence="2 3">
    <name type="scientific">Cirrhinus mrigala</name>
    <name type="common">Mrigala</name>
    <dbReference type="NCBI Taxonomy" id="683832"/>
    <lineage>
        <taxon>Eukaryota</taxon>
        <taxon>Metazoa</taxon>
        <taxon>Chordata</taxon>
        <taxon>Craniata</taxon>
        <taxon>Vertebrata</taxon>
        <taxon>Euteleostomi</taxon>
        <taxon>Actinopterygii</taxon>
        <taxon>Neopterygii</taxon>
        <taxon>Teleostei</taxon>
        <taxon>Ostariophysi</taxon>
        <taxon>Cypriniformes</taxon>
        <taxon>Cyprinidae</taxon>
        <taxon>Labeoninae</taxon>
        <taxon>Labeonini</taxon>
        <taxon>Cirrhinus</taxon>
    </lineage>
</organism>
<feature type="region of interest" description="Disordered" evidence="1">
    <location>
        <begin position="1"/>
        <end position="25"/>
    </location>
</feature>
<comment type="caution">
    <text evidence="2">The sequence shown here is derived from an EMBL/GenBank/DDBJ whole genome shotgun (WGS) entry which is preliminary data.</text>
</comment>
<protein>
    <submittedName>
        <fullName evidence="2">Uncharacterized protein</fullName>
    </submittedName>
</protein>
<feature type="non-terminal residue" evidence="2">
    <location>
        <position position="1"/>
    </location>
</feature>
<name>A0ABD0MAZ5_CIRMR</name>
<dbReference type="Proteomes" id="UP001529510">
    <property type="component" value="Unassembled WGS sequence"/>
</dbReference>
<dbReference type="AlphaFoldDB" id="A0ABD0MAZ5"/>
<accession>A0ABD0MAZ5</accession>
<sequence>NSSTPPFQKYYFQRPPMLSERPLGGGTAPVEKHYLRQSHCQQVLCLADLPSRGDLPH</sequence>
<feature type="non-terminal residue" evidence="2">
    <location>
        <position position="57"/>
    </location>
</feature>
<dbReference type="EMBL" id="JAMKFB020000831">
    <property type="protein sequence ID" value="KAL0147170.1"/>
    <property type="molecule type" value="Genomic_DNA"/>
</dbReference>
<evidence type="ECO:0000256" key="1">
    <source>
        <dbReference type="SAM" id="MobiDB-lite"/>
    </source>
</evidence>
<gene>
    <name evidence="2" type="ORF">M9458_057694</name>
</gene>
<evidence type="ECO:0000313" key="3">
    <source>
        <dbReference type="Proteomes" id="UP001529510"/>
    </source>
</evidence>
<evidence type="ECO:0000313" key="2">
    <source>
        <dbReference type="EMBL" id="KAL0147170.1"/>
    </source>
</evidence>
<keyword evidence="3" id="KW-1185">Reference proteome</keyword>
<reference evidence="2 3" key="1">
    <citation type="submission" date="2024-05" db="EMBL/GenBank/DDBJ databases">
        <title>Genome sequencing and assembly of Indian major carp, Cirrhinus mrigala (Hamilton, 1822).</title>
        <authorList>
            <person name="Mohindra V."/>
            <person name="Chowdhury L.M."/>
            <person name="Lal K."/>
            <person name="Jena J.K."/>
        </authorList>
    </citation>
    <scope>NUCLEOTIDE SEQUENCE [LARGE SCALE GENOMIC DNA]</scope>
    <source>
        <strain evidence="2">CM1030</strain>
        <tissue evidence="2">Blood</tissue>
    </source>
</reference>